<keyword evidence="6 8" id="KW-1133">Transmembrane helix</keyword>
<dbReference type="HAMAP" id="MF_00914">
    <property type="entry name" value="L_Ala_exporter"/>
    <property type="match status" value="1"/>
</dbReference>
<keyword evidence="3 8" id="KW-0997">Cell inner membrane</keyword>
<evidence type="ECO:0000313" key="10">
    <source>
        <dbReference type="Proteomes" id="UP000019586"/>
    </source>
</evidence>
<dbReference type="PATRIC" id="fig|1420013.3.peg.1218"/>
<dbReference type="GO" id="GO:0032973">
    <property type="term" value="P:amino acid export across plasma membrane"/>
    <property type="evidence" value="ECO:0007669"/>
    <property type="project" value="UniProtKB-UniRule"/>
</dbReference>
<comment type="subcellular location">
    <subcellularLocation>
        <location evidence="8">Cell inner membrane</location>
        <topology evidence="8">Multi-pass membrane protein</topology>
    </subcellularLocation>
</comment>
<organism evidence="9 10">
    <name type="scientific">Klebsiella pneumoniae 30684/NJST258_2</name>
    <dbReference type="NCBI Taxonomy" id="1420013"/>
    <lineage>
        <taxon>Bacteria</taxon>
        <taxon>Pseudomonadati</taxon>
        <taxon>Pseudomonadota</taxon>
        <taxon>Gammaproteobacteria</taxon>
        <taxon>Enterobacterales</taxon>
        <taxon>Enterobacteriaceae</taxon>
        <taxon>Klebsiella/Raoultella group</taxon>
        <taxon>Klebsiella</taxon>
        <taxon>Klebsiella pneumoniae complex</taxon>
    </lineage>
</organism>
<reference evidence="9 10" key="1">
    <citation type="journal article" date="2014" name="Proc. Natl. Acad. Sci. U.S.A.">
        <title>Molecular dissection of the evolution of carbapenem-resistant multilocus sequence type 258 Klebsiella pneumoniae.</title>
        <authorList>
            <person name="Deleo F.R."/>
            <person name="Chen L."/>
            <person name="Porcella S.F."/>
            <person name="Martens C.A."/>
            <person name="Kobayashi S.D."/>
            <person name="Porter A.R."/>
            <person name="Chavda K.D."/>
            <person name="Jacobs M.R."/>
            <person name="Mathema B."/>
            <person name="Olsen R.J."/>
            <person name="Bonomo R.A."/>
            <person name="Musser J.M."/>
            <person name="Kreiswirth B.N."/>
        </authorList>
    </citation>
    <scope>NUCLEOTIDE SEQUENCE [LARGE SCALE GENOMIC DNA]</scope>
    <source>
        <strain evidence="9">30684/NJST258_2</strain>
    </source>
</reference>
<keyword evidence="5 8" id="KW-0029">Amino-acid transport</keyword>
<evidence type="ECO:0000256" key="2">
    <source>
        <dbReference type="ARBA" id="ARBA00022475"/>
    </source>
</evidence>
<keyword evidence="7 8" id="KW-0472">Membrane</keyword>
<keyword evidence="2 8" id="KW-1003">Cell membrane</keyword>
<protein>
    <recommendedName>
        <fullName evidence="8">L-alanine exporter AlaE</fullName>
    </recommendedName>
</protein>
<evidence type="ECO:0000256" key="4">
    <source>
        <dbReference type="ARBA" id="ARBA00022692"/>
    </source>
</evidence>
<evidence type="ECO:0000256" key="1">
    <source>
        <dbReference type="ARBA" id="ARBA00022448"/>
    </source>
</evidence>
<comment type="similarity">
    <text evidence="8">Belongs to the AlaE exporter family.</text>
</comment>
<gene>
    <name evidence="8" type="primary">alaE</name>
    <name evidence="9" type="ORF">KPNJ2_01270</name>
</gene>
<dbReference type="AlphaFoldDB" id="W8UG68"/>
<sequence length="187" mass="21268">MPLLMQRYTLRTSKQAAQKRYTNAHFSALMTSFSRSTPMFSAHSRLRHAVADTFAMVVYCTVVNMMIEIFLSGMTFEQSLSSRLVAIPVNIIIAVPYGIYRDFAMRQARRISPARWMKNMADVLAYVTFQSPVYVAILWSVGADWHQIVAAVSSNLAVSMMMGAAYGYFLDYCRRLFRVAPYQQAKA</sequence>
<dbReference type="KEGG" id="kps:KPNJ2_01270"/>
<accession>W8UG68</accession>
<comment type="function">
    <text evidence="8">Exports L-alanine.</text>
</comment>
<evidence type="ECO:0000256" key="6">
    <source>
        <dbReference type="ARBA" id="ARBA00022989"/>
    </source>
</evidence>
<evidence type="ECO:0000256" key="3">
    <source>
        <dbReference type="ARBA" id="ARBA00022519"/>
    </source>
</evidence>
<dbReference type="EMBL" id="CP006918">
    <property type="protein sequence ID" value="AHM78050.1"/>
    <property type="molecule type" value="Genomic_DNA"/>
</dbReference>
<feature type="transmembrane region" description="Helical" evidence="8">
    <location>
        <begin position="121"/>
        <end position="142"/>
    </location>
</feature>
<dbReference type="HOGENOM" id="CLU_126493_0_0_6"/>
<keyword evidence="1 8" id="KW-0813">Transport</keyword>
<dbReference type="GO" id="GO:0005886">
    <property type="term" value="C:plasma membrane"/>
    <property type="evidence" value="ECO:0007669"/>
    <property type="project" value="UniProtKB-SubCell"/>
</dbReference>
<feature type="transmembrane region" description="Helical" evidence="8">
    <location>
        <begin position="49"/>
        <end position="71"/>
    </location>
</feature>
<evidence type="ECO:0000256" key="8">
    <source>
        <dbReference type="HAMAP-Rule" id="MF_00914"/>
    </source>
</evidence>
<feature type="transmembrane region" description="Helical" evidence="8">
    <location>
        <begin position="83"/>
        <end position="100"/>
    </location>
</feature>
<dbReference type="InterPro" id="IPR010574">
    <property type="entry name" value="Ala_export_AlaE"/>
</dbReference>
<evidence type="ECO:0000256" key="7">
    <source>
        <dbReference type="ARBA" id="ARBA00023136"/>
    </source>
</evidence>
<proteinExistence type="inferred from homology"/>
<keyword evidence="4 8" id="KW-0812">Transmembrane</keyword>
<evidence type="ECO:0000313" key="9">
    <source>
        <dbReference type="EMBL" id="AHM78050.1"/>
    </source>
</evidence>
<dbReference type="Pfam" id="PF06610">
    <property type="entry name" value="AlaE"/>
    <property type="match status" value="1"/>
</dbReference>
<feature type="transmembrane region" description="Helical" evidence="8">
    <location>
        <begin position="148"/>
        <end position="169"/>
    </location>
</feature>
<evidence type="ECO:0000256" key="5">
    <source>
        <dbReference type="ARBA" id="ARBA00022970"/>
    </source>
</evidence>
<name>W8UG68_KLEPN</name>
<dbReference type="GO" id="GO:0034639">
    <property type="term" value="F:L-amino acid efflux transmembrane transporter activity"/>
    <property type="evidence" value="ECO:0007669"/>
    <property type="project" value="UniProtKB-UniRule"/>
</dbReference>
<dbReference type="Proteomes" id="UP000019586">
    <property type="component" value="Chromosome"/>
</dbReference>